<accession>A0A917YXR3</accession>
<gene>
    <name evidence="3" type="ORF">GCM10012289_30850</name>
</gene>
<sequence length="306" mass="32327">MAMADVGDQGNEHDSPTTPFRKIVLPAEETVQIRRPPAPRPVPPPPPPPKRGLAARIGDIPIRVVYLIGAILATVAAVLLIFTLFSGDVPGKDEQSARVVPVAPVPGSVTPSASASATPSPTVSEVALPPVPKAKVFADLPGTASVVTGIINDTKNGISYPRLGDPWTARSFPPFTVAQRVGKVAVPHTVIASAMFPAEAPETKPSTDADYREIAARAARWTLRSQYPAGATLAWTGSQKVPVGKGWTLAYRVTYTLSGKRQSAQALVSVVEVGKTKPAMLLASIPQSGRSHWRDLNTLATRVRPL</sequence>
<proteinExistence type="predicted"/>
<evidence type="ECO:0000256" key="2">
    <source>
        <dbReference type="SAM" id="Phobius"/>
    </source>
</evidence>
<dbReference type="Proteomes" id="UP000646523">
    <property type="component" value="Unassembled WGS sequence"/>
</dbReference>
<feature type="transmembrane region" description="Helical" evidence="2">
    <location>
        <begin position="64"/>
        <end position="85"/>
    </location>
</feature>
<reference evidence="3" key="1">
    <citation type="journal article" date="2014" name="Int. J. Syst. Evol. Microbiol.">
        <title>Complete genome sequence of Corynebacterium casei LMG S-19264T (=DSM 44701T), isolated from a smear-ripened cheese.</title>
        <authorList>
            <consortium name="US DOE Joint Genome Institute (JGI-PGF)"/>
            <person name="Walter F."/>
            <person name="Albersmeier A."/>
            <person name="Kalinowski J."/>
            <person name="Ruckert C."/>
        </authorList>
    </citation>
    <scope>NUCLEOTIDE SEQUENCE</scope>
    <source>
        <strain evidence="3">CGMCC 4.7368</strain>
    </source>
</reference>
<evidence type="ECO:0000313" key="3">
    <source>
        <dbReference type="EMBL" id="GGO69517.1"/>
    </source>
</evidence>
<name>A0A917YXR3_9ACTN</name>
<keyword evidence="2" id="KW-1133">Transmembrane helix</keyword>
<feature type="region of interest" description="Disordered" evidence="1">
    <location>
        <begin position="1"/>
        <end position="52"/>
    </location>
</feature>
<dbReference type="AlphaFoldDB" id="A0A917YXR3"/>
<evidence type="ECO:0000313" key="4">
    <source>
        <dbReference type="Proteomes" id="UP000646523"/>
    </source>
</evidence>
<keyword evidence="2" id="KW-0812">Transmembrane</keyword>
<protein>
    <submittedName>
        <fullName evidence="3">Uncharacterized protein</fullName>
    </submittedName>
</protein>
<comment type="caution">
    <text evidence="3">The sequence shown here is derived from an EMBL/GenBank/DDBJ whole genome shotgun (WGS) entry which is preliminary data.</text>
</comment>
<evidence type="ECO:0000256" key="1">
    <source>
        <dbReference type="SAM" id="MobiDB-lite"/>
    </source>
</evidence>
<feature type="compositionally biased region" description="Pro residues" evidence="1">
    <location>
        <begin position="36"/>
        <end position="50"/>
    </location>
</feature>
<keyword evidence="4" id="KW-1185">Reference proteome</keyword>
<keyword evidence="2" id="KW-0472">Membrane</keyword>
<reference evidence="3" key="2">
    <citation type="submission" date="2020-09" db="EMBL/GenBank/DDBJ databases">
        <authorList>
            <person name="Sun Q."/>
            <person name="Zhou Y."/>
        </authorList>
    </citation>
    <scope>NUCLEOTIDE SEQUENCE</scope>
    <source>
        <strain evidence="3">CGMCC 4.7368</strain>
    </source>
</reference>
<dbReference type="EMBL" id="BMNH01000007">
    <property type="protein sequence ID" value="GGO69517.1"/>
    <property type="molecule type" value="Genomic_DNA"/>
</dbReference>
<organism evidence="3 4">
    <name type="scientific">Nonomuraea cavernae</name>
    <dbReference type="NCBI Taxonomy" id="2045107"/>
    <lineage>
        <taxon>Bacteria</taxon>
        <taxon>Bacillati</taxon>
        <taxon>Actinomycetota</taxon>
        <taxon>Actinomycetes</taxon>
        <taxon>Streptosporangiales</taxon>
        <taxon>Streptosporangiaceae</taxon>
        <taxon>Nonomuraea</taxon>
    </lineage>
</organism>